<feature type="transmembrane region" description="Helical" evidence="1">
    <location>
        <begin position="98"/>
        <end position="117"/>
    </location>
</feature>
<evidence type="ECO:0000256" key="1">
    <source>
        <dbReference type="SAM" id="Phobius"/>
    </source>
</evidence>
<dbReference type="EMBL" id="JALJXV010000002">
    <property type="protein sequence ID" value="MCP1673775.1"/>
    <property type="molecule type" value="Genomic_DNA"/>
</dbReference>
<evidence type="ECO:0008006" key="4">
    <source>
        <dbReference type="Google" id="ProtNLM"/>
    </source>
</evidence>
<protein>
    <recommendedName>
        <fullName evidence="4">PA2779 family protein</fullName>
    </recommendedName>
</protein>
<organism evidence="2 3">
    <name type="scientific">Natronocella acetinitrilica</name>
    <dbReference type="NCBI Taxonomy" id="414046"/>
    <lineage>
        <taxon>Bacteria</taxon>
        <taxon>Pseudomonadati</taxon>
        <taxon>Pseudomonadota</taxon>
        <taxon>Gammaproteobacteria</taxon>
        <taxon>Chromatiales</taxon>
        <taxon>Ectothiorhodospiraceae</taxon>
        <taxon>Natronocella</taxon>
    </lineage>
</organism>
<proteinExistence type="predicted"/>
<dbReference type="NCBIfam" id="NF033919">
    <property type="entry name" value="PA2779_fam"/>
    <property type="match status" value="1"/>
</dbReference>
<dbReference type="Pfam" id="PF20332">
    <property type="entry name" value="DUF6627"/>
    <property type="match status" value="1"/>
</dbReference>
<dbReference type="AlphaFoldDB" id="A0AAE3KA48"/>
<keyword evidence="1" id="KW-0472">Membrane</keyword>
<dbReference type="Proteomes" id="UP001205843">
    <property type="component" value="Unassembled WGS sequence"/>
</dbReference>
<sequence length="118" mass="12854">MQSLLRRTRFLAYPLMFVFLAMGLMAQSASAGIVGTDTVLAEQAQLERAAVLGLLDRDDVRDKLIEYGVSPEEAKERVASLTDQEALELAQRIDDMPAGASGAVVLLLVLILLILLLR</sequence>
<keyword evidence="3" id="KW-1185">Reference proteome</keyword>
<accession>A0AAE3KA48</accession>
<comment type="caution">
    <text evidence="2">The sequence shown here is derived from an EMBL/GenBank/DDBJ whole genome shotgun (WGS) entry which is preliminary data.</text>
</comment>
<name>A0AAE3KA48_9GAMM</name>
<evidence type="ECO:0000313" key="2">
    <source>
        <dbReference type="EMBL" id="MCP1673775.1"/>
    </source>
</evidence>
<keyword evidence="1" id="KW-0812">Transmembrane</keyword>
<reference evidence="2" key="1">
    <citation type="submission" date="2022-03" db="EMBL/GenBank/DDBJ databases">
        <title>Genomic Encyclopedia of Type Strains, Phase III (KMG-III): the genomes of soil and plant-associated and newly described type strains.</title>
        <authorList>
            <person name="Whitman W."/>
        </authorList>
    </citation>
    <scope>NUCLEOTIDE SEQUENCE</scope>
    <source>
        <strain evidence="2">ANL 6-2</strain>
    </source>
</reference>
<evidence type="ECO:0000313" key="3">
    <source>
        <dbReference type="Proteomes" id="UP001205843"/>
    </source>
</evidence>
<dbReference type="InterPro" id="IPR046735">
    <property type="entry name" value="PA2779-like"/>
</dbReference>
<keyword evidence="1" id="KW-1133">Transmembrane helix</keyword>
<gene>
    <name evidence="2" type="ORF">J2T57_000874</name>
</gene>
<dbReference type="RefSeq" id="WP_253474778.1">
    <property type="nucleotide sequence ID" value="NZ_JALJXV010000002.1"/>
</dbReference>